<proteinExistence type="predicted"/>
<evidence type="ECO:0000259" key="2">
    <source>
        <dbReference type="Pfam" id="PF24782"/>
    </source>
</evidence>
<feature type="region of interest" description="Disordered" evidence="1">
    <location>
        <begin position="1"/>
        <end position="100"/>
    </location>
</feature>
<feature type="compositionally biased region" description="Low complexity" evidence="1">
    <location>
        <begin position="85"/>
        <end position="97"/>
    </location>
</feature>
<dbReference type="AlphaFoldDB" id="A0A2I0LIN3"/>
<protein>
    <submittedName>
        <fullName evidence="3">WD repeat-containing protein 62</fullName>
    </submittedName>
</protein>
<accession>A0A2I0LIN3</accession>
<evidence type="ECO:0000313" key="4">
    <source>
        <dbReference type="Proteomes" id="UP000053872"/>
    </source>
</evidence>
<keyword evidence="4" id="KW-1185">Reference proteome</keyword>
<dbReference type="InterPro" id="IPR001680">
    <property type="entry name" value="WD40_rpt"/>
</dbReference>
<dbReference type="Gene3D" id="2.130.10.10">
    <property type="entry name" value="YVTN repeat-like/Quinoprotein amine dehydrogenase"/>
    <property type="match status" value="2"/>
</dbReference>
<feature type="region of interest" description="Disordered" evidence="1">
    <location>
        <begin position="147"/>
        <end position="172"/>
    </location>
</feature>
<feature type="compositionally biased region" description="Basic and acidic residues" evidence="1">
    <location>
        <begin position="10"/>
        <end position="19"/>
    </location>
</feature>
<dbReference type="EMBL" id="AKCR02000359">
    <property type="protein sequence ID" value="PKK17301.1"/>
    <property type="molecule type" value="Genomic_DNA"/>
</dbReference>
<reference evidence="3 4" key="1">
    <citation type="journal article" date="2013" name="Science">
        <title>Genomic diversity and evolution of the head crest in the rock pigeon.</title>
        <authorList>
            <person name="Shapiro M.D."/>
            <person name="Kronenberg Z."/>
            <person name="Li C."/>
            <person name="Domyan E.T."/>
            <person name="Pan H."/>
            <person name="Campbell M."/>
            <person name="Tan H."/>
            <person name="Huff C.D."/>
            <person name="Hu H."/>
            <person name="Vickrey A.I."/>
            <person name="Nielsen S.C."/>
            <person name="Stringham S.A."/>
            <person name="Hu H."/>
            <person name="Willerslev E."/>
            <person name="Gilbert M.T."/>
            <person name="Yandell M."/>
            <person name="Zhang G."/>
            <person name="Wang J."/>
        </authorList>
    </citation>
    <scope>NUCLEOTIDE SEQUENCE [LARGE SCALE GENOMIC DNA]</scope>
    <source>
        <tissue evidence="3">Blood</tissue>
    </source>
</reference>
<feature type="compositionally biased region" description="Basic and acidic residues" evidence="1">
    <location>
        <begin position="209"/>
        <end position="220"/>
    </location>
</feature>
<feature type="non-terminal residue" evidence="3">
    <location>
        <position position="1"/>
    </location>
</feature>
<feature type="region of interest" description="Disordered" evidence="1">
    <location>
        <begin position="202"/>
        <end position="222"/>
    </location>
</feature>
<feature type="region of interest" description="Disordered" evidence="1">
    <location>
        <begin position="723"/>
        <end position="764"/>
    </location>
</feature>
<sequence length="961" mass="105121">VPAGDAGEGSGDHGAERQRPGLRSSHGAAGLSRRENPERLGFLPRREAHCHRRDRAPSGRARVGRGGAGAAGGAPRPQTRRGLRRLLPQRPLPGVRGRPARHAGQRLALEEGGAGGVQQGVLQRHRRVLRRRPLLCHRGAPARQVLVPGPCQGDEGDNDGAAGGARGAAGRAPRRRFLRRRLRPRLRRHLLRLLLGAALPAQPQESAGEMDRSQGEKRGDPVYPDTVALAFDPVRRHLSCVYKDHSVYVWDVSDLRRVGTVCSALFHSSVVWSVEVYPEMEGRRSRLPPGSFLTCSSDNTIRAWSMESGGGHGRPLLGTIHVEQPAQQLPDARAGVRVLQISPDGEHLASGDRAGTLRIHELRFMREVAKVEAHDAEVLCLEYSKPETGAALLASASRDRLIHVLNVAKNYKLEQTLDDHSSAITSVKFAGNGDVQLISCGADKSIYFRNAQKLPDGFNFVRTHHVAEKTTLYDMDIDITQKYVAVACQDRNVRVYSTASGKLRCCYKGSHGDDGSLLKVQLDPSGTFVATSCSDKSISLINFHSGECVAKMFGHSGSVPLPKAPTPPFFHKTPPKSAPVTCIFIWHLGPKITGTMRQQLLELERAKEPHGRDPDVTVPSGDIPLFRPFFIHPPPAPACVLTNGRLPVWAKRLLGELEDATEPLPPRSSYRPRGRWAEGLADRAVEPGSLEQLLAEAESSGSDLAEESQILDDSQITADSQITGEPQITGDSPQEPESPPGPGLEEPSDNLSEDPQTSSHPHSPERFLRCHFETLTDPTEPFGASLKDLKPPEEEKSSILNPRLSISSWFLSRCRKNRLLGTRDPPKLLEKDENLGETGTETGDWPKRGFFSPKRPRREDAAPAGVERVTAALGELRTRCQDALSVYDQAKAALAAFSGWIRAELSNRDVPDPVTCVPNNAPPDATRTTTSVLMLLLLRNYSEVLVGLTRRKLERDDPKTP</sequence>
<gene>
    <name evidence="3" type="ORF">A306_00014773</name>
</gene>
<evidence type="ECO:0000256" key="1">
    <source>
        <dbReference type="SAM" id="MobiDB-lite"/>
    </source>
</evidence>
<dbReference type="PANTHER" id="PTHR45589:SF3">
    <property type="entry name" value="WD REPEAT-CONTAINING PROTEIN 62"/>
    <property type="match status" value="1"/>
</dbReference>
<dbReference type="SMART" id="SM00320">
    <property type="entry name" value="WD40"/>
    <property type="match status" value="7"/>
</dbReference>
<comment type="caution">
    <text evidence="3">The sequence shown here is derived from an EMBL/GenBank/DDBJ whole genome shotgun (WGS) entry which is preliminary data.</text>
</comment>
<organism evidence="3 4">
    <name type="scientific">Columba livia</name>
    <name type="common">Rock dove</name>
    <dbReference type="NCBI Taxonomy" id="8932"/>
    <lineage>
        <taxon>Eukaryota</taxon>
        <taxon>Metazoa</taxon>
        <taxon>Chordata</taxon>
        <taxon>Craniata</taxon>
        <taxon>Vertebrata</taxon>
        <taxon>Euteleostomi</taxon>
        <taxon>Archelosauria</taxon>
        <taxon>Archosauria</taxon>
        <taxon>Dinosauria</taxon>
        <taxon>Saurischia</taxon>
        <taxon>Theropoda</taxon>
        <taxon>Coelurosauria</taxon>
        <taxon>Aves</taxon>
        <taxon>Neognathae</taxon>
        <taxon>Neoaves</taxon>
        <taxon>Columbimorphae</taxon>
        <taxon>Columbiformes</taxon>
        <taxon>Columbidae</taxon>
        <taxon>Columba</taxon>
    </lineage>
</organism>
<dbReference type="InterPro" id="IPR015943">
    <property type="entry name" value="WD40/YVTN_repeat-like_dom_sf"/>
</dbReference>
<dbReference type="InterPro" id="IPR036322">
    <property type="entry name" value="WD40_repeat_dom_sf"/>
</dbReference>
<evidence type="ECO:0000313" key="3">
    <source>
        <dbReference type="EMBL" id="PKK17301.1"/>
    </source>
</evidence>
<dbReference type="InParanoid" id="A0A2I0LIN3"/>
<dbReference type="Proteomes" id="UP000053872">
    <property type="component" value="Unassembled WGS sequence"/>
</dbReference>
<dbReference type="InterPro" id="IPR056162">
    <property type="entry name" value="WD40_MABP1-WDR62_2nd"/>
</dbReference>
<dbReference type="InterPro" id="IPR052779">
    <property type="entry name" value="WDR62"/>
</dbReference>
<feature type="region of interest" description="Disordered" evidence="1">
    <location>
        <begin position="829"/>
        <end position="863"/>
    </location>
</feature>
<feature type="region of interest" description="Disordered" evidence="1">
    <location>
        <begin position="779"/>
        <end position="798"/>
    </location>
</feature>
<dbReference type="SUPFAM" id="SSF50978">
    <property type="entry name" value="WD40 repeat-like"/>
    <property type="match status" value="1"/>
</dbReference>
<name>A0A2I0LIN3_COLLI</name>
<dbReference type="Pfam" id="PF24782">
    <property type="entry name" value="WD40_MABP1-WDR62_2nd"/>
    <property type="match status" value="1"/>
</dbReference>
<feature type="domain" description="MABP1/WDR62 second WD40" evidence="2">
    <location>
        <begin position="271"/>
        <end position="559"/>
    </location>
</feature>
<dbReference type="PANTHER" id="PTHR45589">
    <property type="entry name" value="WD REPEAT DOMAIN 62, ISOFORM G"/>
    <property type="match status" value="1"/>
</dbReference>
<feature type="compositionally biased region" description="Basic and acidic residues" evidence="1">
    <location>
        <begin position="787"/>
        <end position="797"/>
    </location>
</feature>